<evidence type="ECO:0000256" key="1">
    <source>
        <dbReference type="ARBA" id="ARBA00022649"/>
    </source>
</evidence>
<dbReference type="SUPFAM" id="SSF143011">
    <property type="entry name" value="RelE-like"/>
    <property type="match status" value="1"/>
</dbReference>
<dbReference type="AlphaFoldDB" id="A0A3B1AU84"/>
<keyword evidence="1" id="KW-1277">Toxin-antitoxin system</keyword>
<dbReference type="EMBL" id="UOFX01000053">
    <property type="protein sequence ID" value="VAX09566.1"/>
    <property type="molecule type" value="Genomic_DNA"/>
</dbReference>
<dbReference type="GO" id="GO:0004521">
    <property type="term" value="F:RNA endonuclease activity"/>
    <property type="evidence" value="ECO:0007669"/>
    <property type="project" value="TreeGrafter"/>
</dbReference>
<protein>
    <submittedName>
        <fullName evidence="2">mRNA interferase YafQ</fullName>
    </submittedName>
</protein>
<dbReference type="InterPro" id="IPR007712">
    <property type="entry name" value="RelE/ParE_toxin"/>
</dbReference>
<dbReference type="InterPro" id="IPR004386">
    <property type="entry name" value="Toxin_YafQ-like"/>
</dbReference>
<organism evidence="2">
    <name type="scientific">hydrothermal vent metagenome</name>
    <dbReference type="NCBI Taxonomy" id="652676"/>
    <lineage>
        <taxon>unclassified sequences</taxon>
        <taxon>metagenomes</taxon>
        <taxon>ecological metagenomes</taxon>
    </lineage>
</organism>
<dbReference type="Pfam" id="PF15738">
    <property type="entry name" value="YafQ_toxin"/>
    <property type="match status" value="1"/>
</dbReference>
<evidence type="ECO:0000313" key="2">
    <source>
        <dbReference type="EMBL" id="VAX09566.1"/>
    </source>
</evidence>
<gene>
    <name evidence="2" type="ORF">MNBD_GAMMA26-354</name>
</gene>
<dbReference type="GO" id="GO:0006402">
    <property type="term" value="P:mRNA catabolic process"/>
    <property type="evidence" value="ECO:0007669"/>
    <property type="project" value="TreeGrafter"/>
</dbReference>
<accession>A0A3B1AU84</accession>
<dbReference type="FunFam" id="3.30.2310.20:FF:000003">
    <property type="entry name" value="Type II toxin-antitoxin system YafQ family toxin"/>
    <property type="match status" value="1"/>
</dbReference>
<dbReference type="InterPro" id="IPR035093">
    <property type="entry name" value="RelE/ParE_toxin_dom_sf"/>
</dbReference>
<dbReference type="Gene3D" id="3.30.2310.20">
    <property type="entry name" value="RelE-like"/>
    <property type="match status" value="1"/>
</dbReference>
<name>A0A3B1AU84_9ZZZZ</name>
<proteinExistence type="predicted"/>
<dbReference type="PANTHER" id="PTHR40588">
    <property type="entry name" value="MRNA INTERFERASE TOXIN YAFQ"/>
    <property type="match status" value="1"/>
</dbReference>
<reference evidence="2" key="1">
    <citation type="submission" date="2018-06" db="EMBL/GenBank/DDBJ databases">
        <authorList>
            <person name="Zhirakovskaya E."/>
        </authorList>
    </citation>
    <scope>NUCLEOTIDE SEQUENCE</scope>
</reference>
<dbReference type="NCBIfam" id="TIGR02385">
    <property type="entry name" value="RelE_StbE"/>
    <property type="match status" value="1"/>
</dbReference>
<sequence>MYSAIYTGQFKRDVKRAKKRGKDLDKLREILTLLLDGSHLPSKYGDHPLKGEWKPSRDLHIESDWLLIYCVVGDAVRFERTGSHADLFKK</sequence>
<dbReference type="PIRSF" id="PIRSF006156">
    <property type="entry name" value="YafQ"/>
    <property type="match status" value="1"/>
</dbReference>
<dbReference type="PANTHER" id="PTHR40588:SF1">
    <property type="entry name" value="MRNA INTERFERASE TOXIN YAFQ"/>
    <property type="match status" value="1"/>
</dbReference>
<dbReference type="GO" id="GO:0006415">
    <property type="term" value="P:translational termination"/>
    <property type="evidence" value="ECO:0007669"/>
    <property type="project" value="TreeGrafter"/>
</dbReference>